<organism evidence="1 2">
    <name type="scientific">Pyricularia grisea</name>
    <name type="common">Crabgrass-specific blast fungus</name>
    <name type="synonym">Magnaporthe grisea</name>
    <dbReference type="NCBI Taxonomy" id="148305"/>
    <lineage>
        <taxon>Eukaryota</taxon>
        <taxon>Fungi</taxon>
        <taxon>Dikarya</taxon>
        <taxon>Ascomycota</taxon>
        <taxon>Pezizomycotina</taxon>
        <taxon>Sordariomycetes</taxon>
        <taxon>Sordariomycetidae</taxon>
        <taxon>Magnaporthales</taxon>
        <taxon>Pyriculariaceae</taxon>
        <taxon>Pyricularia</taxon>
    </lineage>
</organism>
<protein>
    <submittedName>
        <fullName evidence="1">Uncharacterized protein</fullName>
    </submittedName>
</protein>
<sequence length="308" mass="33668">MSDINQSVGIPVTSYNEVVPPGYENLPPMTLTVEGQEIHAVKPGAQLLYRLSLGITTLSEITTEVQLSRIEPTKSGSERQRRIYDLKHMRRTPGGFEKVPAESPRYYIQRASRLVPGHAAVGIKKKRSLMGGKAEQVTAVPVDLSGKASKFGIPTFVKDSESIFTLKGLEWVSAAGNSVAVMYDGNKEDKAHSLVVTASLPRAQFEILVALWCCHVWEFSVTNAEKIHEGSAGLARKLRQGDEFGYRWMSGPGMSHSYGMLPTQVKGAVEIFAHTLSQREAGELVGCSESAVWSRTDTLGNKFDMPGS</sequence>
<evidence type="ECO:0000313" key="2">
    <source>
        <dbReference type="Proteomes" id="UP001059893"/>
    </source>
</evidence>
<accession>A0ABQ8NMW2</accession>
<comment type="caution">
    <text evidence="1">The sequence shown here is derived from an EMBL/GenBank/DDBJ whole genome shotgun (WGS) entry which is preliminary data.</text>
</comment>
<dbReference type="EMBL" id="JABSND010000067">
    <property type="protein sequence ID" value="KAI6299522.1"/>
    <property type="molecule type" value="Genomic_DNA"/>
</dbReference>
<reference evidence="1" key="1">
    <citation type="submission" date="2021-01" db="EMBL/GenBank/DDBJ databases">
        <title>Deciphering the adaptive evolutionary patterns associated with biogeogrpahic diversity in the finger millet blast pathogen Magnaporthe oryzae in Eastern Africa.</title>
        <authorList>
            <person name="Onyema G."/>
            <person name="Shittu T.A."/>
            <person name="Dodsworth S."/>
            <person name="Devilliers S."/>
            <person name="Muthumeenakshi S."/>
            <person name="Sreenivasaprasad S."/>
        </authorList>
    </citation>
    <scope>NUCLEOTIDE SEQUENCE</scope>
    <source>
        <strain evidence="1">D15/s37</strain>
    </source>
</reference>
<keyword evidence="2" id="KW-1185">Reference proteome</keyword>
<gene>
    <name evidence="1" type="ORF">MCOR33_004538</name>
</gene>
<dbReference type="Proteomes" id="UP001059893">
    <property type="component" value="Unassembled WGS sequence"/>
</dbReference>
<proteinExistence type="predicted"/>
<evidence type="ECO:0000313" key="1">
    <source>
        <dbReference type="EMBL" id="KAI6299522.1"/>
    </source>
</evidence>
<name>A0ABQ8NMW2_PYRGI</name>